<feature type="transmembrane region" description="Helical" evidence="9">
    <location>
        <begin position="369"/>
        <end position="388"/>
    </location>
</feature>
<dbReference type="InterPro" id="IPR026030">
    <property type="entry name" value="Pur-cyt_permease_Fcy2/21/22"/>
</dbReference>
<keyword evidence="11" id="KW-1185">Reference proteome</keyword>
<name>A0AAV5QT44_9ASCO</name>
<evidence type="ECO:0000313" key="11">
    <source>
        <dbReference type="Proteomes" id="UP001360560"/>
    </source>
</evidence>
<feature type="transmembrane region" description="Helical" evidence="9">
    <location>
        <begin position="92"/>
        <end position="117"/>
    </location>
</feature>
<dbReference type="GO" id="GO:0015856">
    <property type="term" value="P:cytosine transport"/>
    <property type="evidence" value="ECO:0007669"/>
    <property type="project" value="UniProtKB-ARBA"/>
</dbReference>
<feature type="transmembrane region" description="Helical" evidence="9">
    <location>
        <begin position="272"/>
        <end position="293"/>
    </location>
</feature>
<accession>A0AAV5QT44</accession>
<comment type="subcellular location">
    <subcellularLocation>
        <location evidence="1">Membrane</location>
        <topology evidence="1">Multi-pass membrane protein</topology>
    </subcellularLocation>
</comment>
<dbReference type="Pfam" id="PF02133">
    <property type="entry name" value="Transp_cyt_pur"/>
    <property type="match status" value="1"/>
</dbReference>
<evidence type="ECO:0000256" key="1">
    <source>
        <dbReference type="ARBA" id="ARBA00004141"/>
    </source>
</evidence>
<dbReference type="GO" id="GO:0015205">
    <property type="term" value="F:nucleobase transmembrane transporter activity"/>
    <property type="evidence" value="ECO:0007669"/>
    <property type="project" value="TreeGrafter"/>
</dbReference>
<dbReference type="RefSeq" id="XP_064854867.1">
    <property type="nucleotide sequence ID" value="XM_064998795.1"/>
</dbReference>
<feature type="transmembrane region" description="Helical" evidence="9">
    <location>
        <begin position="482"/>
        <end position="501"/>
    </location>
</feature>
<feature type="transmembrane region" description="Helical" evidence="9">
    <location>
        <begin position="400"/>
        <end position="419"/>
    </location>
</feature>
<dbReference type="PIRSF" id="PIRSF002744">
    <property type="entry name" value="Pur-cyt_permease"/>
    <property type="match status" value="1"/>
</dbReference>
<keyword evidence="5 9" id="KW-0812">Transmembrane</keyword>
<evidence type="ECO:0000256" key="9">
    <source>
        <dbReference type="SAM" id="Phobius"/>
    </source>
</evidence>
<feature type="transmembrane region" description="Helical" evidence="9">
    <location>
        <begin position="137"/>
        <end position="156"/>
    </location>
</feature>
<evidence type="ECO:0000256" key="3">
    <source>
        <dbReference type="ARBA" id="ARBA00022448"/>
    </source>
</evidence>
<dbReference type="Gene3D" id="1.10.4160.10">
    <property type="entry name" value="Hydantoin permease"/>
    <property type="match status" value="1"/>
</dbReference>
<dbReference type="FunFam" id="1.10.4160.10:FF:000002">
    <property type="entry name" value="Purine-cytosine permease fcyB"/>
    <property type="match status" value="1"/>
</dbReference>
<protein>
    <recommendedName>
        <fullName evidence="12">Purine-cytosine permease</fullName>
    </recommendedName>
</protein>
<evidence type="ECO:0008006" key="12">
    <source>
        <dbReference type="Google" id="ProtNLM"/>
    </source>
</evidence>
<keyword evidence="3 8" id="KW-0813">Transport</keyword>
<evidence type="ECO:0000256" key="4">
    <source>
        <dbReference type="ARBA" id="ARBA00022553"/>
    </source>
</evidence>
<dbReference type="GO" id="GO:0005886">
    <property type="term" value="C:plasma membrane"/>
    <property type="evidence" value="ECO:0007669"/>
    <property type="project" value="TreeGrafter"/>
</dbReference>
<feature type="transmembrane region" description="Helical" evidence="9">
    <location>
        <begin position="67"/>
        <end position="86"/>
    </location>
</feature>
<gene>
    <name evidence="10" type="ORF">DASC09_051960</name>
</gene>
<dbReference type="PANTHER" id="PTHR31806:SF1">
    <property type="entry name" value="PURINE-CYTOSINE PERMEASE FCY2-RELATED"/>
    <property type="match status" value="1"/>
</dbReference>
<reference evidence="10 11" key="1">
    <citation type="journal article" date="2023" name="Elife">
        <title>Identification of key yeast species and microbe-microbe interactions impacting larval growth of Drosophila in the wild.</title>
        <authorList>
            <person name="Mure A."/>
            <person name="Sugiura Y."/>
            <person name="Maeda R."/>
            <person name="Honda K."/>
            <person name="Sakurai N."/>
            <person name="Takahashi Y."/>
            <person name="Watada M."/>
            <person name="Katoh T."/>
            <person name="Gotoh A."/>
            <person name="Gotoh Y."/>
            <person name="Taniguchi I."/>
            <person name="Nakamura K."/>
            <person name="Hayashi T."/>
            <person name="Katayama T."/>
            <person name="Uemura T."/>
            <person name="Hattori Y."/>
        </authorList>
    </citation>
    <scope>NUCLEOTIDE SEQUENCE [LARGE SCALE GENOMIC DNA]</scope>
    <source>
        <strain evidence="10 11">SC-9</strain>
    </source>
</reference>
<dbReference type="Proteomes" id="UP001360560">
    <property type="component" value="Unassembled WGS sequence"/>
</dbReference>
<dbReference type="GeneID" id="90075846"/>
<keyword evidence="4" id="KW-0597">Phosphoprotein</keyword>
<organism evidence="10 11">
    <name type="scientific">Saccharomycopsis crataegensis</name>
    <dbReference type="NCBI Taxonomy" id="43959"/>
    <lineage>
        <taxon>Eukaryota</taxon>
        <taxon>Fungi</taxon>
        <taxon>Dikarya</taxon>
        <taxon>Ascomycota</taxon>
        <taxon>Saccharomycotina</taxon>
        <taxon>Saccharomycetes</taxon>
        <taxon>Saccharomycopsidaceae</taxon>
        <taxon>Saccharomycopsis</taxon>
    </lineage>
</organism>
<sequence length="510" mass="55769">MATEKKSGDIESQIVDIDTYQAKDNIASNENAGWYSKYMKYLSHVETRGIERVPEDERTDTSWLSPFTIFFAPNMSIAAISTGALGTAGLGLDFWTCLICIVVFSIIGALPVGLYAVFGTRFGIRQQILSRFLVGNYAARIFALLNVISCIGWNAINTIAAVEMFVSVGPLPPAVGCVIIIICTLVMAFFGYKIIHIYERYSSIPNVIICFIIIARLKIEGDFTPGKMSWETNKAGNIFTFISIVFGFVAGWTPSAADYTVYAPANSSPARVFWSMVAGLTLPSLFTLILGAAMGATCFTNPSLASAYTDNGIGGLTNGILVTNSLGRFGDFCCVILGLSTIANNLPGSYSLSLSMQAIWSQFARVPRIVWCVVGNLVSLAISIPAYYDFGEALSNFLSIIGYNVSIYLGISLCEHLLVRKNKFSNYDLTFDEVKHNFVDIPIGYAGFITMLIGWFFAVVGMDQTWFSGLAARHIKGGSGDIGWELCIASTFIVYAALRPLELKYIEKKW</sequence>
<evidence type="ECO:0000313" key="10">
    <source>
        <dbReference type="EMBL" id="GMM37871.1"/>
    </source>
</evidence>
<evidence type="ECO:0000256" key="5">
    <source>
        <dbReference type="ARBA" id="ARBA00022692"/>
    </source>
</evidence>
<comment type="similarity">
    <text evidence="2 8">Belongs to the purine-cytosine permease (2.A.39) family.</text>
</comment>
<dbReference type="EMBL" id="BTFZ01000012">
    <property type="protein sequence ID" value="GMM37871.1"/>
    <property type="molecule type" value="Genomic_DNA"/>
</dbReference>
<evidence type="ECO:0000256" key="2">
    <source>
        <dbReference type="ARBA" id="ARBA00008974"/>
    </source>
</evidence>
<evidence type="ECO:0000256" key="8">
    <source>
        <dbReference type="PIRNR" id="PIRNR002744"/>
    </source>
</evidence>
<dbReference type="GO" id="GO:0000329">
    <property type="term" value="C:fungal-type vacuole membrane"/>
    <property type="evidence" value="ECO:0007669"/>
    <property type="project" value="TreeGrafter"/>
</dbReference>
<proteinExistence type="inferred from homology"/>
<keyword evidence="7 8" id="KW-0472">Membrane</keyword>
<dbReference type="AlphaFoldDB" id="A0AAV5QT44"/>
<feature type="transmembrane region" description="Helical" evidence="9">
    <location>
        <begin position="171"/>
        <end position="192"/>
    </location>
</feature>
<comment type="caution">
    <text evidence="10">The sequence shown here is derived from an EMBL/GenBank/DDBJ whole genome shotgun (WGS) entry which is preliminary data.</text>
</comment>
<evidence type="ECO:0000256" key="7">
    <source>
        <dbReference type="ARBA" id="ARBA00023136"/>
    </source>
</evidence>
<feature type="transmembrane region" description="Helical" evidence="9">
    <location>
        <begin position="439"/>
        <end position="462"/>
    </location>
</feature>
<feature type="transmembrane region" description="Helical" evidence="9">
    <location>
        <begin position="235"/>
        <end position="252"/>
    </location>
</feature>
<dbReference type="InterPro" id="IPR001248">
    <property type="entry name" value="Pur-cyt_permease"/>
</dbReference>
<keyword evidence="6 9" id="KW-1133">Transmembrane helix</keyword>
<dbReference type="PANTHER" id="PTHR31806">
    <property type="entry name" value="PURINE-CYTOSINE PERMEASE FCY2-RELATED"/>
    <property type="match status" value="1"/>
</dbReference>
<evidence type="ECO:0000256" key="6">
    <source>
        <dbReference type="ARBA" id="ARBA00022989"/>
    </source>
</evidence>